<evidence type="ECO:0000313" key="2">
    <source>
        <dbReference type="EMBL" id="ETL36146.1"/>
    </source>
</evidence>
<evidence type="ECO:0000313" key="1">
    <source>
        <dbReference type="EMBL" id="ETK82770.1"/>
    </source>
</evidence>
<protein>
    <submittedName>
        <fullName evidence="1">Uncharacterized protein</fullName>
    </submittedName>
</protein>
<name>W2GKE9_PHYNI</name>
<dbReference type="EMBL" id="KI673860">
    <property type="protein sequence ID" value="ETL36146.1"/>
    <property type="molecule type" value="Genomic_DNA"/>
</dbReference>
<dbReference type="Proteomes" id="UP000053236">
    <property type="component" value="Unassembled WGS sequence"/>
</dbReference>
<sequence>MCHRLGLRIRQPRWCSVGRTTRYYVRDRHVPLDHCHDPRHQPGRLYAALKREPQPHERSRRSSRKQV</sequence>
<gene>
    <name evidence="1" type="ORF">L915_11920</name>
    <name evidence="2" type="ORF">L916_11849</name>
</gene>
<reference evidence="2" key="2">
    <citation type="submission" date="2013-11" db="EMBL/GenBank/DDBJ databases">
        <title>The Genome Sequence of Phytophthora parasitica CJ05E6.</title>
        <authorList>
            <consortium name="The Broad Institute Genomics Platform"/>
            <person name="Russ C."/>
            <person name="Tyler B."/>
            <person name="Panabieres F."/>
            <person name="Shan W."/>
            <person name="Tripathy S."/>
            <person name="Grunwald N."/>
            <person name="Machado M."/>
            <person name="Johnson C.S."/>
            <person name="Arredondo F."/>
            <person name="Hong C."/>
            <person name="Coffey M."/>
            <person name="Young S.K."/>
            <person name="Zeng Q."/>
            <person name="Gargeya S."/>
            <person name="Fitzgerald M."/>
            <person name="Abouelleil A."/>
            <person name="Alvarado L."/>
            <person name="Chapman S.B."/>
            <person name="Gainer-Dewar J."/>
            <person name="Goldberg J."/>
            <person name="Griggs A."/>
            <person name="Gujja S."/>
            <person name="Hansen M."/>
            <person name="Howarth C."/>
            <person name="Imamovic A."/>
            <person name="Ireland A."/>
            <person name="Larimer J."/>
            <person name="McCowan C."/>
            <person name="Murphy C."/>
            <person name="Pearson M."/>
            <person name="Poon T.W."/>
            <person name="Priest M."/>
            <person name="Roberts A."/>
            <person name="Saif S."/>
            <person name="Shea T."/>
            <person name="Sykes S."/>
            <person name="Wortman J."/>
            <person name="Nusbaum C."/>
            <person name="Birren B."/>
        </authorList>
    </citation>
    <scope>NUCLEOTIDE SEQUENCE [LARGE SCALE GENOMIC DNA]</scope>
    <source>
        <strain evidence="2">CJ05E6</strain>
    </source>
</reference>
<organism evidence="1">
    <name type="scientific">Phytophthora nicotianae</name>
    <name type="common">Potato buckeye rot agent</name>
    <name type="synonym">Phytophthora parasitica</name>
    <dbReference type="NCBI Taxonomy" id="4792"/>
    <lineage>
        <taxon>Eukaryota</taxon>
        <taxon>Sar</taxon>
        <taxon>Stramenopiles</taxon>
        <taxon>Oomycota</taxon>
        <taxon>Peronosporomycetes</taxon>
        <taxon>Peronosporales</taxon>
        <taxon>Peronosporaceae</taxon>
        <taxon>Phytophthora</taxon>
    </lineage>
</organism>
<dbReference type="AlphaFoldDB" id="W2GKE9"/>
<proteinExistence type="predicted"/>
<accession>W2GKE9</accession>
<reference evidence="1" key="1">
    <citation type="submission" date="2013-11" db="EMBL/GenBank/DDBJ databases">
        <title>The Genome Sequence of Phytophthora parasitica CJ02B3.</title>
        <authorList>
            <consortium name="The Broad Institute Genomics Platform"/>
            <person name="Russ C."/>
            <person name="Tyler B."/>
            <person name="Panabieres F."/>
            <person name="Shan W."/>
            <person name="Tripathy S."/>
            <person name="Grunwald N."/>
            <person name="Machado M."/>
            <person name="Johnson C.S."/>
            <person name="Arredondo F."/>
            <person name="Hong C."/>
            <person name="Coffey M."/>
            <person name="Young S.K."/>
            <person name="Zeng Q."/>
            <person name="Gargeya S."/>
            <person name="Fitzgerald M."/>
            <person name="Abouelleil A."/>
            <person name="Alvarado L."/>
            <person name="Chapman S.B."/>
            <person name="Gainer-Dewar J."/>
            <person name="Goldberg J."/>
            <person name="Griggs A."/>
            <person name="Gujja S."/>
            <person name="Hansen M."/>
            <person name="Howarth C."/>
            <person name="Imamovic A."/>
            <person name="Ireland A."/>
            <person name="Larimer J."/>
            <person name="McCowan C."/>
            <person name="Murphy C."/>
            <person name="Pearson M."/>
            <person name="Poon T.W."/>
            <person name="Priest M."/>
            <person name="Roberts A."/>
            <person name="Saif S."/>
            <person name="Shea T."/>
            <person name="Sykes S."/>
            <person name="Wortman J."/>
            <person name="Nusbaum C."/>
            <person name="Birren B."/>
        </authorList>
    </citation>
    <scope>NUCLEOTIDE SEQUENCE [LARGE SCALE GENOMIC DNA]</scope>
    <source>
        <strain evidence="1">CJ02B3</strain>
    </source>
</reference>
<dbReference type="Proteomes" id="UP000053864">
    <property type="component" value="Unassembled WGS sequence"/>
</dbReference>
<dbReference type="EMBL" id="KI687162">
    <property type="protein sequence ID" value="ETK82770.1"/>
    <property type="molecule type" value="Genomic_DNA"/>
</dbReference>